<feature type="non-terminal residue" evidence="2">
    <location>
        <position position="173"/>
    </location>
</feature>
<gene>
    <name evidence="2" type="ORF">MNBD_GAMMA15-2594</name>
</gene>
<dbReference type="SUPFAM" id="SSF46565">
    <property type="entry name" value="Chaperone J-domain"/>
    <property type="match status" value="1"/>
</dbReference>
<dbReference type="InterPro" id="IPR021059">
    <property type="entry name" value="DnaJ-related_N"/>
</dbReference>
<dbReference type="InterPro" id="IPR001623">
    <property type="entry name" value="DnaJ_domain"/>
</dbReference>
<dbReference type="EMBL" id="UOFN01000033">
    <property type="protein sequence ID" value="VAW74297.1"/>
    <property type="molecule type" value="Genomic_DNA"/>
</dbReference>
<evidence type="ECO:0000313" key="2">
    <source>
        <dbReference type="EMBL" id="VAW74297.1"/>
    </source>
</evidence>
<evidence type="ECO:0000259" key="1">
    <source>
        <dbReference type="Pfam" id="PF12339"/>
    </source>
</evidence>
<feature type="domain" description="DnaJ-related protein N-terminal" evidence="1">
    <location>
        <begin position="15"/>
        <end position="134"/>
    </location>
</feature>
<dbReference type="CDD" id="cd06257">
    <property type="entry name" value="DnaJ"/>
    <property type="match status" value="1"/>
</dbReference>
<proteinExistence type="predicted"/>
<protein>
    <recommendedName>
        <fullName evidence="1">DnaJ-related protein N-terminal domain-containing protein</fullName>
    </recommendedName>
</protein>
<accession>A0A3B0YF72</accession>
<organism evidence="2">
    <name type="scientific">hydrothermal vent metagenome</name>
    <dbReference type="NCBI Taxonomy" id="652676"/>
    <lineage>
        <taxon>unclassified sequences</taxon>
        <taxon>metagenomes</taxon>
        <taxon>ecological metagenomes</taxon>
    </lineage>
</organism>
<dbReference type="AlphaFoldDB" id="A0A3B0YF72"/>
<reference evidence="2" key="1">
    <citation type="submission" date="2018-06" db="EMBL/GenBank/DDBJ databases">
        <authorList>
            <person name="Zhirakovskaya E."/>
        </authorList>
    </citation>
    <scope>NUCLEOTIDE SEQUENCE</scope>
</reference>
<dbReference type="InterPro" id="IPR036869">
    <property type="entry name" value="J_dom_sf"/>
</dbReference>
<dbReference type="Pfam" id="PF12339">
    <property type="entry name" value="DNAJ_related"/>
    <property type="match status" value="1"/>
</dbReference>
<name>A0A3B0YF72_9ZZZZ</name>
<sequence>MTVNNSRLPDVFYAAVEQELGGHPDGVREYELIGALKARGFFEFLPAPPAEPLHLFHAHFLLFHALYTLGDSLALSKQGLLEIGPLCIRRLPWFAGDTSLTTPDPLRAFYLDWANLDDTTEDDVCHLIASFWNQLGKFEHRDEALAELGLEDPVDDATIKLAWRRLAMEHHPD</sequence>